<feature type="compositionally biased region" description="Basic and acidic residues" evidence="1">
    <location>
        <begin position="238"/>
        <end position="249"/>
    </location>
</feature>
<name>A0A553QUM7_9TELE</name>
<evidence type="ECO:0008006" key="4">
    <source>
        <dbReference type="Google" id="ProtNLM"/>
    </source>
</evidence>
<dbReference type="STRING" id="623744.A0A553QUM7"/>
<evidence type="ECO:0000313" key="3">
    <source>
        <dbReference type="Proteomes" id="UP000316079"/>
    </source>
</evidence>
<feature type="region of interest" description="Disordered" evidence="1">
    <location>
        <begin position="156"/>
        <end position="186"/>
    </location>
</feature>
<evidence type="ECO:0000313" key="2">
    <source>
        <dbReference type="EMBL" id="TRY93683.1"/>
    </source>
</evidence>
<comment type="caution">
    <text evidence="2">The sequence shown here is derived from an EMBL/GenBank/DDBJ whole genome shotgun (WGS) entry which is preliminary data.</text>
</comment>
<evidence type="ECO:0000256" key="1">
    <source>
        <dbReference type="SAM" id="MobiDB-lite"/>
    </source>
</evidence>
<gene>
    <name evidence="2" type="ORF">DNTS_029395</name>
</gene>
<sequence length="302" mass="32187">MNKPPQPITGPPAIPHPSQSPGLTQAAYNSGQPSTVVYPGPSSQMNTAPQPRQFAQGPRALHQQPYYPSRPNMQGSAPRVPPSNTTRSVAPTHVYQPTSQVMMIPQQPLNFANSQGHAIFLHGQYRPPYMPPTQQYPVSTGTAGFYGGSSPAEYGTYDPSLAGRERRGGGGRGAGRENGRLSLHGAPLTSQRYPAAAYYPATQQYQTSVPVAPVMNPSQQQAAPLPQQAPPQQTGSVKPRERKQIRIRDPNQGGRDITEEIMSGGRSTSTPTPPQTADPDVTGSVQTNGEIIQTVPAAVRAG</sequence>
<accession>A0A553QUM7</accession>
<feature type="region of interest" description="Disordered" evidence="1">
    <location>
        <begin position="218"/>
        <end position="302"/>
    </location>
</feature>
<feature type="region of interest" description="Disordered" evidence="1">
    <location>
        <begin position="1"/>
        <end position="87"/>
    </location>
</feature>
<reference evidence="2 3" key="1">
    <citation type="journal article" date="2019" name="Sci. Data">
        <title>Hybrid genome assembly and annotation of Danionella translucida.</title>
        <authorList>
            <person name="Kadobianskyi M."/>
            <person name="Schulze L."/>
            <person name="Schuelke M."/>
            <person name="Judkewitz B."/>
        </authorList>
    </citation>
    <scope>NUCLEOTIDE SEQUENCE [LARGE SCALE GENOMIC DNA]</scope>
    <source>
        <strain evidence="2 3">Bolton</strain>
    </source>
</reference>
<dbReference type="EMBL" id="SRMA01025510">
    <property type="protein sequence ID" value="TRY93683.1"/>
    <property type="molecule type" value="Genomic_DNA"/>
</dbReference>
<dbReference type="Proteomes" id="UP000316079">
    <property type="component" value="Unassembled WGS sequence"/>
</dbReference>
<proteinExistence type="predicted"/>
<feature type="compositionally biased region" description="Low complexity" evidence="1">
    <location>
        <begin position="219"/>
        <end position="233"/>
    </location>
</feature>
<dbReference type="AlphaFoldDB" id="A0A553QUM7"/>
<dbReference type="OrthoDB" id="514777at2759"/>
<feature type="compositionally biased region" description="Pro residues" evidence="1">
    <location>
        <begin position="1"/>
        <end position="15"/>
    </location>
</feature>
<feature type="compositionally biased region" description="Polar residues" evidence="1">
    <location>
        <begin position="19"/>
        <end position="50"/>
    </location>
</feature>
<feature type="compositionally biased region" description="Basic and acidic residues" evidence="1">
    <location>
        <begin position="163"/>
        <end position="179"/>
    </location>
</feature>
<organism evidence="2 3">
    <name type="scientific">Danionella cerebrum</name>
    <dbReference type="NCBI Taxonomy" id="2873325"/>
    <lineage>
        <taxon>Eukaryota</taxon>
        <taxon>Metazoa</taxon>
        <taxon>Chordata</taxon>
        <taxon>Craniata</taxon>
        <taxon>Vertebrata</taxon>
        <taxon>Euteleostomi</taxon>
        <taxon>Actinopterygii</taxon>
        <taxon>Neopterygii</taxon>
        <taxon>Teleostei</taxon>
        <taxon>Ostariophysi</taxon>
        <taxon>Cypriniformes</taxon>
        <taxon>Danionidae</taxon>
        <taxon>Danioninae</taxon>
        <taxon>Danionella</taxon>
    </lineage>
</organism>
<keyword evidence="3" id="KW-1185">Reference proteome</keyword>
<protein>
    <recommendedName>
        <fullName evidence="4">Eukaryotic translation initiation factor 4 gamma 1</fullName>
    </recommendedName>
</protein>